<reference evidence="2" key="1">
    <citation type="submission" date="2021-07" db="EMBL/GenBank/DDBJ databases">
        <authorList>
            <person name="Branca A.L. A."/>
        </authorList>
    </citation>
    <scope>NUCLEOTIDE SEQUENCE</scope>
</reference>
<feature type="region of interest" description="Disordered" evidence="1">
    <location>
        <begin position="253"/>
        <end position="299"/>
    </location>
</feature>
<protein>
    <submittedName>
        <fullName evidence="2">Uncharacterized protein</fullName>
    </submittedName>
</protein>
<comment type="caution">
    <text evidence="2">The sequence shown here is derived from an EMBL/GenBank/DDBJ whole genome shotgun (WGS) entry which is preliminary data.</text>
</comment>
<evidence type="ECO:0000313" key="2">
    <source>
        <dbReference type="EMBL" id="CAG8285000.1"/>
    </source>
</evidence>
<organism evidence="2 3">
    <name type="scientific">Penicillium salamii</name>
    <dbReference type="NCBI Taxonomy" id="1612424"/>
    <lineage>
        <taxon>Eukaryota</taxon>
        <taxon>Fungi</taxon>
        <taxon>Dikarya</taxon>
        <taxon>Ascomycota</taxon>
        <taxon>Pezizomycotina</taxon>
        <taxon>Eurotiomycetes</taxon>
        <taxon>Eurotiomycetidae</taxon>
        <taxon>Eurotiales</taxon>
        <taxon>Aspergillaceae</taxon>
        <taxon>Penicillium</taxon>
    </lineage>
</organism>
<sequence length="380" mass="43268">MALNGGSTRFSWHSMEGAQDSHGTQWREHKILMALNGGSTRFSWHSMEGAQGSRGTQWREHKNLMALNRGSTRFLRHSVEGAQEFHGTRWREHKILMALNGGSTRFLRHSVEGAQDSHGTQWRERERIGADVLFYLSMLRYPASANYAALTKPAFQFRTRSQLTCSTSTVCCISEGQLQPVHCLFFLFAKRIELLYHGLNQDLDRWISRQMKFNKINSVVGISRSLSFSSMTSSRHQSSTIQPNSYASRFSGLMSSKQEQNPQDAASSRHKYQPPLQEMPSYSSQLKAALAQKASHEDSDINTRVKKIENFMSDIQQNGFADMLAENTTLLSETTVLKDRIQELEESQETMRARLNELCKVNGVSTVQSDPKRRKRARPL</sequence>
<feature type="region of interest" description="Disordered" evidence="1">
    <location>
        <begin position="1"/>
        <end position="24"/>
    </location>
</feature>
<proteinExistence type="predicted"/>
<evidence type="ECO:0000256" key="1">
    <source>
        <dbReference type="SAM" id="MobiDB-lite"/>
    </source>
</evidence>
<gene>
    <name evidence="2" type="ORF">PSALAMII_LOCUS1549</name>
</gene>
<dbReference type="OrthoDB" id="40134at2759"/>
<dbReference type="AlphaFoldDB" id="A0A9W4IHH1"/>
<feature type="compositionally biased region" description="Polar residues" evidence="1">
    <location>
        <begin position="1"/>
        <end position="11"/>
    </location>
</feature>
<evidence type="ECO:0000313" key="3">
    <source>
        <dbReference type="Proteomes" id="UP001152646"/>
    </source>
</evidence>
<name>A0A9W4IHH1_9EURO</name>
<accession>A0A9W4IHH1</accession>
<dbReference type="EMBL" id="CAJVPA010000063">
    <property type="protein sequence ID" value="CAG8285000.1"/>
    <property type="molecule type" value="Genomic_DNA"/>
</dbReference>
<dbReference type="Proteomes" id="UP001152646">
    <property type="component" value="Unassembled WGS sequence"/>
</dbReference>
<feature type="compositionally biased region" description="Polar residues" evidence="1">
    <location>
        <begin position="253"/>
        <end position="266"/>
    </location>
</feature>